<dbReference type="PANTHER" id="PTHR28027">
    <property type="entry name" value="TRANSCRIPTIONAL REGULATOR MIT1"/>
    <property type="match status" value="1"/>
</dbReference>
<dbReference type="InterPro" id="IPR018608">
    <property type="entry name" value="Gti1/Pac2"/>
</dbReference>
<dbReference type="Pfam" id="PF09729">
    <property type="entry name" value="Gti1_Pac2"/>
    <property type="match status" value="1"/>
</dbReference>
<feature type="region of interest" description="Disordered" evidence="1">
    <location>
        <begin position="235"/>
        <end position="257"/>
    </location>
</feature>
<organism evidence="2 3">
    <name type="scientific">Roridomyces roridus</name>
    <dbReference type="NCBI Taxonomy" id="1738132"/>
    <lineage>
        <taxon>Eukaryota</taxon>
        <taxon>Fungi</taxon>
        <taxon>Dikarya</taxon>
        <taxon>Basidiomycota</taxon>
        <taxon>Agaricomycotina</taxon>
        <taxon>Agaricomycetes</taxon>
        <taxon>Agaricomycetidae</taxon>
        <taxon>Agaricales</taxon>
        <taxon>Marasmiineae</taxon>
        <taxon>Mycenaceae</taxon>
        <taxon>Roridomyces</taxon>
    </lineage>
</organism>
<evidence type="ECO:0000256" key="1">
    <source>
        <dbReference type="SAM" id="MobiDB-lite"/>
    </source>
</evidence>
<accession>A0AAD7FHD1</accession>
<comment type="caution">
    <text evidence="2">The sequence shown here is derived from an EMBL/GenBank/DDBJ whole genome shotgun (WGS) entry which is preliminary data.</text>
</comment>
<sequence length="316" mass="35571">MPNQRASFITHPALHIRDITDAHRVLEAVRLKLLPLVKRRLVAHERAQLQSGNVFVWEESEYEDGLVRWTEGRRWSQSKMRGECLRYEEKIEMTEAEKLDKAARRALARGRIAFPPPRPSRRDRPSKVGGLIKQTYSVTVRLPDSVATVKKWHVVSYSSVKDADTLPVVEDYPYLRDIRVPAGVFLSSHNAGRLINGSLEKFPAPAPAHVRVDVPIQSYRYQVWKHVCPPLDVELRSPGMDSDEGDSSSSDGHEDDHGALHILPAISSPHSRVTLPSLSSLGVLLPGTSFPSPSSTSMCYYDGDDRRVLDRFRIAI</sequence>
<keyword evidence="3" id="KW-1185">Reference proteome</keyword>
<dbReference type="GO" id="GO:0003677">
    <property type="term" value="F:DNA binding"/>
    <property type="evidence" value="ECO:0007669"/>
    <property type="project" value="TreeGrafter"/>
</dbReference>
<dbReference type="AlphaFoldDB" id="A0AAD7FHD1"/>
<dbReference type="EMBL" id="JARKIF010000017">
    <property type="protein sequence ID" value="KAJ7620271.1"/>
    <property type="molecule type" value="Genomic_DNA"/>
</dbReference>
<proteinExistence type="predicted"/>
<gene>
    <name evidence="2" type="ORF">FB45DRAFT_929854</name>
</gene>
<evidence type="ECO:0000313" key="2">
    <source>
        <dbReference type="EMBL" id="KAJ7620271.1"/>
    </source>
</evidence>
<reference evidence="2" key="1">
    <citation type="submission" date="2023-03" db="EMBL/GenBank/DDBJ databases">
        <title>Massive genome expansion in bonnet fungi (Mycena s.s.) driven by repeated elements and novel gene families across ecological guilds.</title>
        <authorList>
            <consortium name="Lawrence Berkeley National Laboratory"/>
            <person name="Harder C.B."/>
            <person name="Miyauchi S."/>
            <person name="Viragh M."/>
            <person name="Kuo A."/>
            <person name="Thoen E."/>
            <person name="Andreopoulos B."/>
            <person name="Lu D."/>
            <person name="Skrede I."/>
            <person name="Drula E."/>
            <person name="Henrissat B."/>
            <person name="Morin E."/>
            <person name="Kohler A."/>
            <person name="Barry K."/>
            <person name="LaButti K."/>
            <person name="Morin E."/>
            <person name="Salamov A."/>
            <person name="Lipzen A."/>
            <person name="Mereny Z."/>
            <person name="Hegedus B."/>
            <person name="Baldrian P."/>
            <person name="Stursova M."/>
            <person name="Weitz H."/>
            <person name="Taylor A."/>
            <person name="Grigoriev I.V."/>
            <person name="Nagy L.G."/>
            <person name="Martin F."/>
            <person name="Kauserud H."/>
        </authorList>
    </citation>
    <scope>NUCLEOTIDE SEQUENCE</scope>
    <source>
        <strain evidence="2">9284</strain>
    </source>
</reference>
<dbReference type="PANTHER" id="PTHR28027:SF1">
    <property type="entry name" value="CAMP INDEPENDENT REGULATORY PROTEIN (AFU_ORTHOLOGUE AFUA_3G09640)"/>
    <property type="match status" value="1"/>
</dbReference>
<name>A0AAD7FHD1_9AGAR</name>
<dbReference type="Proteomes" id="UP001221142">
    <property type="component" value="Unassembled WGS sequence"/>
</dbReference>
<protein>
    <submittedName>
        <fullName evidence="2">Gti1/Pac2 family-domain-containing protein</fullName>
    </submittedName>
</protein>
<evidence type="ECO:0000313" key="3">
    <source>
        <dbReference type="Proteomes" id="UP001221142"/>
    </source>
</evidence>